<sequence>MQLSYWEYKTWFSHVDFTVIGSGIVGLNCAFQLKQKHPKSSVLVLERGSLPQGASTKNAGFACFGSISEILSDLKTHSEEEVVQLVQKRWDGIQYLRQLLGDETIGFEQHGGHELFVEHHPEMHENCLHEMERLNKMLQPVFGENPFMLNQNIFGFGNIKEHYITHQFEGQLDTGKMMQALIRKCFFSGIPILNGVEVDAVQETGQGATVIAKDFEFSSKKVFVATNGFASKLLPTETIQPARAQVLITEPIKGLKIKGTFHFDEGYYYFRNIDERILFGGGRNLDFKAEETTEFGQTPIIQDQLEQLLKEMILPHQQVKIDRRWSGIMGVGGQKTPIVKRISNSLCCGVRLGGMGVALGSLVGKELAELVD</sequence>
<accession>A0A6I5KQ69</accession>
<dbReference type="EMBL" id="JAAAMI010000001">
    <property type="protein sequence ID" value="NDV42035.1"/>
    <property type="molecule type" value="Genomic_DNA"/>
</dbReference>
<comment type="caution">
    <text evidence="2">The sequence shown here is derived from an EMBL/GenBank/DDBJ whole genome shotgun (WGS) entry which is preliminary data.</text>
</comment>
<dbReference type="Gene3D" id="3.50.50.60">
    <property type="entry name" value="FAD/NAD(P)-binding domain"/>
    <property type="match status" value="1"/>
</dbReference>
<organism evidence="2 3">
    <name type="scientific">Flagellimonas sediminis</name>
    <dbReference type="NCBI Taxonomy" id="2696468"/>
    <lineage>
        <taxon>Bacteria</taxon>
        <taxon>Pseudomonadati</taxon>
        <taxon>Bacteroidota</taxon>
        <taxon>Flavobacteriia</taxon>
        <taxon>Flavobacteriales</taxon>
        <taxon>Flavobacteriaceae</taxon>
        <taxon>Flagellimonas</taxon>
    </lineage>
</organism>
<dbReference type="GO" id="GO:0005737">
    <property type="term" value="C:cytoplasm"/>
    <property type="evidence" value="ECO:0007669"/>
    <property type="project" value="TreeGrafter"/>
</dbReference>
<feature type="domain" description="FAD dependent oxidoreductase" evidence="1">
    <location>
        <begin position="16"/>
        <end position="370"/>
    </location>
</feature>
<reference evidence="2 3" key="1">
    <citation type="submission" date="2020-01" db="EMBL/GenBank/DDBJ databases">
        <title>Muricauda sediminis sp.nov. 40Bstr401.</title>
        <authorList>
            <person name="Xue Z."/>
            <person name="Zhu S."/>
            <person name="Ren N."/>
            <person name="Chen T."/>
            <person name="Chen X."/>
            <person name="Chen J."/>
            <person name="Yang J."/>
        </authorList>
    </citation>
    <scope>NUCLEOTIDE SEQUENCE [LARGE SCALE GENOMIC DNA]</scope>
    <source>
        <strain evidence="2 3">40Bstr401</strain>
    </source>
</reference>
<protein>
    <submittedName>
        <fullName evidence="2">FAD-dependent oxidoreductase</fullName>
    </submittedName>
</protein>
<dbReference type="InterPro" id="IPR036188">
    <property type="entry name" value="FAD/NAD-bd_sf"/>
</dbReference>
<dbReference type="AlphaFoldDB" id="A0A6I5KQ69"/>
<dbReference type="InterPro" id="IPR006076">
    <property type="entry name" value="FAD-dep_OxRdtase"/>
</dbReference>
<proteinExistence type="predicted"/>
<evidence type="ECO:0000313" key="3">
    <source>
        <dbReference type="Proteomes" id="UP000468707"/>
    </source>
</evidence>
<dbReference type="PANTHER" id="PTHR13847:SF281">
    <property type="entry name" value="FAD DEPENDENT OXIDOREDUCTASE DOMAIN-CONTAINING PROTEIN"/>
    <property type="match status" value="1"/>
</dbReference>
<dbReference type="Proteomes" id="UP000468707">
    <property type="component" value="Unassembled WGS sequence"/>
</dbReference>
<dbReference type="Gene3D" id="3.30.9.10">
    <property type="entry name" value="D-Amino Acid Oxidase, subunit A, domain 2"/>
    <property type="match status" value="1"/>
</dbReference>
<evidence type="ECO:0000259" key="1">
    <source>
        <dbReference type="Pfam" id="PF01266"/>
    </source>
</evidence>
<evidence type="ECO:0000313" key="2">
    <source>
        <dbReference type="EMBL" id="NDV42035.1"/>
    </source>
</evidence>
<dbReference type="SUPFAM" id="SSF51905">
    <property type="entry name" value="FAD/NAD(P)-binding domain"/>
    <property type="match status" value="1"/>
</dbReference>
<dbReference type="Pfam" id="PF01266">
    <property type="entry name" value="DAO"/>
    <property type="match status" value="1"/>
</dbReference>
<dbReference type="RefSeq" id="WP_163632420.1">
    <property type="nucleotide sequence ID" value="NZ_JAAAMI010000001.1"/>
</dbReference>
<keyword evidence="3" id="KW-1185">Reference proteome</keyword>
<gene>
    <name evidence="2" type="ORF">GTK07_01745</name>
</gene>
<name>A0A6I5KQ69_9FLAO</name>
<dbReference type="PANTHER" id="PTHR13847">
    <property type="entry name" value="SARCOSINE DEHYDROGENASE-RELATED"/>
    <property type="match status" value="1"/>
</dbReference>